<dbReference type="KEGG" id="hna:Hneap_0506"/>
<dbReference type="OrthoDB" id="9801469at2"/>
<keyword evidence="4" id="KW-1185">Reference proteome</keyword>
<protein>
    <submittedName>
        <fullName evidence="3">BolA family protein</fullName>
    </submittedName>
</protein>
<dbReference type="STRING" id="555778.Hneap_0506"/>
<dbReference type="SUPFAM" id="SSF82657">
    <property type="entry name" value="BolA-like"/>
    <property type="match status" value="1"/>
</dbReference>
<evidence type="ECO:0000256" key="2">
    <source>
        <dbReference type="RuleBase" id="RU003860"/>
    </source>
</evidence>
<evidence type="ECO:0000256" key="1">
    <source>
        <dbReference type="ARBA" id="ARBA00005578"/>
    </source>
</evidence>
<dbReference type="PANTHER" id="PTHR46229:SF2">
    <property type="entry name" value="BOLA-LIKE PROTEIN 1"/>
    <property type="match status" value="1"/>
</dbReference>
<dbReference type="RefSeq" id="WP_012823397.1">
    <property type="nucleotide sequence ID" value="NC_013422.1"/>
</dbReference>
<proteinExistence type="inferred from homology"/>
<evidence type="ECO:0000313" key="4">
    <source>
        <dbReference type="Proteomes" id="UP000009102"/>
    </source>
</evidence>
<dbReference type="Pfam" id="PF01722">
    <property type="entry name" value="BolA"/>
    <property type="match status" value="1"/>
</dbReference>
<dbReference type="AlphaFoldDB" id="D0KY38"/>
<dbReference type="HOGENOM" id="CLU_109462_4_1_6"/>
<evidence type="ECO:0000313" key="3">
    <source>
        <dbReference type="EMBL" id="ACX95361.1"/>
    </source>
</evidence>
<dbReference type="Proteomes" id="UP000009102">
    <property type="component" value="Chromosome"/>
</dbReference>
<dbReference type="eggNOG" id="COG5007">
    <property type="taxonomic scope" value="Bacteria"/>
</dbReference>
<gene>
    <name evidence="3" type="ordered locus">Hneap_0506</name>
</gene>
<dbReference type="EMBL" id="CP001801">
    <property type="protein sequence ID" value="ACX95361.1"/>
    <property type="molecule type" value="Genomic_DNA"/>
</dbReference>
<sequence>MNSAEIVSMIQNEIPDAEVHPEGEGCNFKITVLSSEFAGKTMLQQHQRVNKILAPSLASGALHAVTLVTRTPA</sequence>
<dbReference type="Gene3D" id="3.30.300.90">
    <property type="entry name" value="BolA-like"/>
    <property type="match status" value="1"/>
</dbReference>
<organism evidence="3 4">
    <name type="scientific">Halothiobacillus neapolitanus (strain ATCC 23641 / DSM 15147 / CIP 104769 / NCIMB 8539 / c2)</name>
    <name type="common">Thiobacillus neapolitanus</name>
    <dbReference type="NCBI Taxonomy" id="555778"/>
    <lineage>
        <taxon>Bacteria</taxon>
        <taxon>Pseudomonadati</taxon>
        <taxon>Pseudomonadota</taxon>
        <taxon>Gammaproteobacteria</taxon>
        <taxon>Chromatiales</taxon>
        <taxon>Halothiobacillaceae</taxon>
        <taxon>Halothiobacillus</taxon>
    </lineage>
</organism>
<dbReference type="InterPro" id="IPR036065">
    <property type="entry name" value="BolA-like_sf"/>
</dbReference>
<dbReference type="InterPro" id="IPR050961">
    <property type="entry name" value="BolA/IbaG_stress_morph_reg"/>
</dbReference>
<accession>D0KY38</accession>
<reference evidence="3 4" key="1">
    <citation type="submission" date="2009-10" db="EMBL/GenBank/DDBJ databases">
        <title>Complete sequence of Halothiobacillus neapolitanus c2.</title>
        <authorList>
            <consortium name="US DOE Joint Genome Institute"/>
            <person name="Lucas S."/>
            <person name="Copeland A."/>
            <person name="Lapidus A."/>
            <person name="Glavina del Rio T."/>
            <person name="Tice H."/>
            <person name="Bruce D."/>
            <person name="Goodwin L."/>
            <person name="Pitluck S."/>
            <person name="Davenport K."/>
            <person name="Brettin T."/>
            <person name="Detter J.C."/>
            <person name="Han C."/>
            <person name="Tapia R."/>
            <person name="Larimer F."/>
            <person name="Land M."/>
            <person name="Hauser L."/>
            <person name="Kyrpides N."/>
            <person name="Mikhailova N."/>
            <person name="Kerfeld C."/>
            <person name="Cannon G."/>
            <person name="Heinhort S."/>
        </authorList>
    </citation>
    <scope>NUCLEOTIDE SEQUENCE [LARGE SCALE GENOMIC DNA]</scope>
    <source>
        <strain evidence="4">ATCC 23641 / c2</strain>
    </source>
</reference>
<dbReference type="PIRSF" id="PIRSF003113">
    <property type="entry name" value="BolA"/>
    <property type="match status" value="1"/>
</dbReference>
<name>D0KY38_HALNC</name>
<comment type="similarity">
    <text evidence="1 2">Belongs to the BolA/IbaG family.</text>
</comment>
<dbReference type="PANTHER" id="PTHR46229">
    <property type="entry name" value="BOLA TRANSCRIPTION REGULATOR"/>
    <property type="match status" value="1"/>
</dbReference>
<dbReference type="InterPro" id="IPR002634">
    <property type="entry name" value="BolA"/>
</dbReference>